<protein>
    <submittedName>
        <fullName evidence="4">IS30 family transposase</fullName>
    </submittedName>
</protein>
<evidence type="ECO:0000256" key="2">
    <source>
        <dbReference type="SAM" id="MobiDB-lite"/>
    </source>
</evidence>
<dbReference type="PROSITE" id="PS50994">
    <property type="entry name" value="INTEGRASE"/>
    <property type="match status" value="1"/>
</dbReference>
<dbReference type="GO" id="GO:0032196">
    <property type="term" value="P:transposition"/>
    <property type="evidence" value="ECO:0007669"/>
    <property type="project" value="TreeGrafter"/>
</dbReference>
<dbReference type="SUPFAM" id="SSF53098">
    <property type="entry name" value="Ribonuclease H-like"/>
    <property type="match status" value="1"/>
</dbReference>
<evidence type="ECO:0000259" key="3">
    <source>
        <dbReference type="PROSITE" id="PS50994"/>
    </source>
</evidence>
<organism evidence="4 5">
    <name type="scientific">Pusillibacter faecalis</name>
    <dbReference type="NCBI Taxonomy" id="2714358"/>
    <lineage>
        <taxon>Bacteria</taxon>
        <taxon>Bacillati</taxon>
        <taxon>Bacillota</taxon>
        <taxon>Clostridia</taxon>
        <taxon>Eubacteriales</taxon>
        <taxon>Oscillospiraceae</taxon>
        <taxon>Pusillibacter</taxon>
    </lineage>
</organism>
<accession>A0A810Q4G1</accession>
<name>A0A810Q4G1_9FIRM</name>
<dbReference type="GO" id="GO:0006310">
    <property type="term" value="P:DNA recombination"/>
    <property type="evidence" value="ECO:0007669"/>
    <property type="project" value="UniProtKB-KW"/>
</dbReference>
<dbReference type="InterPro" id="IPR001584">
    <property type="entry name" value="Integrase_cat-core"/>
</dbReference>
<evidence type="ECO:0000313" key="4">
    <source>
        <dbReference type="EMBL" id="BCK82950.1"/>
    </source>
</evidence>
<reference evidence="4" key="1">
    <citation type="submission" date="2020-09" db="EMBL/GenBank/DDBJ databases">
        <title>New species isolated from human feces.</title>
        <authorList>
            <person name="Kitahara M."/>
            <person name="Shigeno Y."/>
            <person name="Shime M."/>
            <person name="Matsumoto Y."/>
            <person name="Nakamura S."/>
            <person name="Motooka D."/>
            <person name="Fukuoka S."/>
            <person name="Nishikawa H."/>
            <person name="Benno Y."/>
        </authorList>
    </citation>
    <scope>NUCLEOTIDE SEQUENCE</scope>
    <source>
        <strain evidence="4">MM59</strain>
    </source>
</reference>
<dbReference type="InterPro" id="IPR025246">
    <property type="entry name" value="IS30-like_HTH"/>
</dbReference>
<dbReference type="GO" id="GO:0015074">
    <property type="term" value="P:DNA integration"/>
    <property type="evidence" value="ECO:0007669"/>
    <property type="project" value="InterPro"/>
</dbReference>
<keyword evidence="1" id="KW-0233">DNA recombination</keyword>
<feature type="region of interest" description="Disordered" evidence="2">
    <location>
        <begin position="168"/>
        <end position="198"/>
    </location>
</feature>
<dbReference type="NCBIfam" id="NF033563">
    <property type="entry name" value="transpos_IS30"/>
    <property type="match status" value="1"/>
</dbReference>
<dbReference type="InterPro" id="IPR053392">
    <property type="entry name" value="Transposase_IS30-like"/>
</dbReference>
<dbReference type="GO" id="GO:0004803">
    <property type="term" value="F:transposase activity"/>
    <property type="evidence" value="ECO:0007669"/>
    <property type="project" value="TreeGrafter"/>
</dbReference>
<dbReference type="AlphaFoldDB" id="A0A810Q4G1"/>
<dbReference type="EMBL" id="AP023420">
    <property type="protein sequence ID" value="BCK82950.1"/>
    <property type="molecule type" value="Genomic_DNA"/>
</dbReference>
<feature type="compositionally biased region" description="Basic residues" evidence="2">
    <location>
        <begin position="168"/>
        <end position="180"/>
    </location>
</feature>
<dbReference type="InterPro" id="IPR036397">
    <property type="entry name" value="RNaseH_sf"/>
</dbReference>
<dbReference type="GO" id="GO:0005829">
    <property type="term" value="C:cytosol"/>
    <property type="evidence" value="ECO:0007669"/>
    <property type="project" value="TreeGrafter"/>
</dbReference>
<dbReference type="InterPro" id="IPR012337">
    <property type="entry name" value="RNaseH-like_sf"/>
</dbReference>
<proteinExistence type="predicted"/>
<dbReference type="PANTHER" id="PTHR10948:SF23">
    <property type="entry name" value="TRANSPOSASE INSI FOR INSERTION SEQUENCE ELEMENT IS30A-RELATED"/>
    <property type="match status" value="1"/>
</dbReference>
<dbReference type="Proteomes" id="UP000679848">
    <property type="component" value="Chromosome"/>
</dbReference>
<sequence>MLYAPRRPYFFESEGTGMKGYKHLTEFDRNKIARMRKEGATMREIGAALHVSAATVCREIKRGTYTYMNADYIEVTEYIPERSQARYRANMAAKGGPLKIGSDRRYAETLEALIADDNYSPEAALHEIENHPEKYGSFETRICRQTLYAYIDKGVFLRLTNKALPFKGSRRKKKTKHVQRAKQQPKGESIEKRPPEIDGRQEFGHWEMDLVVSCRGGHKCLLVLTERVTRMEVIRLIRDKSAASVVRALDTMERKWGTRFPQVFQSITMDNGSEFADYIGIERSVYKRCESKRTRTYYCHPYCSSERGSNEKQNQMIRRKFPKGTNFDKVTKKDVEAVESWLNRYPRQLLGWASAGQLFEGYLQTV</sequence>
<evidence type="ECO:0000313" key="5">
    <source>
        <dbReference type="Proteomes" id="UP000679848"/>
    </source>
</evidence>
<evidence type="ECO:0000256" key="1">
    <source>
        <dbReference type="ARBA" id="ARBA00023172"/>
    </source>
</evidence>
<dbReference type="InterPro" id="IPR051917">
    <property type="entry name" value="Transposase-Integrase"/>
</dbReference>
<gene>
    <name evidence="4" type="ORF">MM59RIKEN_02690</name>
</gene>
<keyword evidence="5" id="KW-1185">Reference proteome</keyword>
<feature type="domain" description="Integrase catalytic" evidence="3">
    <location>
        <begin position="190"/>
        <end position="363"/>
    </location>
</feature>
<dbReference type="KEGG" id="pfaa:MM59RIKEN_02690"/>
<dbReference type="GO" id="GO:0003676">
    <property type="term" value="F:nucleic acid binding"/>
    <property type="evidence" value="ECO:0007669"/>
    <property type="project" value="InterPro"/>
</dbReference>
<dbReference type="PANTHER" id="PTHR10948">
    <property type="entry name" value="TRANSPOSASE"/>
    <property type="match status" value="1"/>
</dbReference>
<dbReference type="Pfam" id="PF00665">
    <property type="entry name" value="rve"/>
    <property type="match status" value="1"/>
</dbReference>
<dbReference type="Pfam" id="PF13936">
    <property type="entry name" value="HTH_38"/>
    <property type="match status" value="1"/>
</dbReference>
<dbReference type="Gene3D" id="3.30.420.10">
    <property type="entry name" value="Ribonuclease H-like superfamily/Ribonuclease H"/>
    <property type="match status" value="1"/>
</dbReference>
<feature type="compositionally biased region" description="Basic and acidic residues" evidence="2">
    <location>
        <begin position="188"/>
        <end position="198"/>
    </location>
</feature>